<dbReference type="Pfam" id="PF12013">
    <property type="entry name" value="OrsD"/>
    <property type="match status" value="1"/>
</dbReference>
<organism evidence="1 2">
    <name type="scientific">Boletus reticuloceps</name>
    <dbReference type="NCBI Taxonomy" id="495285"/>
    <lineage>
        <taxon>Eukaryota</taxon>
        <taxon>Fungi</taxon>
        <taxon>Dikarya</taxon>
        <taxon>Basidiomycota</taxon>
        <taxon>Agaricomycotina</taxon>
        <taxon>Agaricomycetes</taxon>
        <taxon>Agaricomycetidae</taxon>
        <taxon>Boletales</taxon>
        <taxon>Boletineae</taxon>
        <taxon>Boletaceae</taxon>
        <taxon>Boletoideae</taxon>
        <taxon>Boletus</taxon>
    </lineage>
</organism>
<evidence type="ECO:0000313" key="1">
    <source>
        <dbReference type="EMBL" id="KAG6374593.1"/>
    </source>
</evidence>
<protein>
    <recommendedName>
        <fullName evidence="3">C2H2-type domain-containing protein</fullName>
    </recommendedName>
</protein>
<dbReference type="OrthoDB" id="416217at2759"/>
<dbReference type="Proteomes" id="UP000683000">
    <property type="component" value="Unassembled WGS sequence"/>
</dbReference>
<keyword evidence="2" id="KW-1185">Reference proteome</keyword>
<comment type="caution">
    <text evidence="1">The sequence shown here is derived from an EMBL/GenBank/DDBJ whole genome shotgun (WGS) entry which is preliminary data.</text>
</comment>
<evidence type="ECO:0008006" key="3">
    <source>
        <dbReference type="Google" id="ProtNLM"/>
    </source>
</evidence>
<dbReference type="InterPro" id="IPR022698">
    <property type="entry name" value="OrsD"/>
</dbReference>
<sequence length="155" mass="16992">MIVVGHLKAKHDHKVTKQEKAKLDELCSRYKIYVKPEGVPTPKAGGPPVQGISPPISGLTCSAAADCNYSVCDMQTMLRHGREKHGRGLTTNVSCRLSTVQALFRGVSHVYFEVDDTLTSTSDIDVCAYLKRAFLPKSSVDEVTLSSPIMINPRF</sequence>
<dbReference type="EMBL" id="JAGFBS010000017">
    <property type="protein sequence ID" value="KAG6374593.1"/>
    <property type="molecule type" value="Genomic_DNA"/>
</dbReference>
<reference evidence="1" key="1">
    <citation type="submission" date="2021-03" db="EMBL/GenBank/DDBJ databases">
        <title>Evolutionary innovations through gain and loss of genes in the ectomycorrhizal Boletales.</title>
        <authorList>
            <person name="Wu G."/>
            <person name="Miyauchi S."/>
            <person name="Morin E."/>
            <person name="Yang Z.-L."/>
            <person name="Xu J."/>
            <person name="Martin F.M."/>
        </authorList>
    </citation>
    <scope>NUCLEOTIDE SEQUENCE</scope>
    <source>
        <strain evidence="1">BR01</strain>
    </source>
</reference>
<gene>
    <name evidence="1" type="ORF">JVT61DRAFT_3952</name>
</gene>
<proteinExistence type="predicted"/>
<name>A0A8I2YP63_9AGAM</name>
<evidence type="ECO:0000313" key="2">
    <source>
        <dbReference type="Proteomes" id="UP000683000"/>
    </source>
</evidence>
<accession>A0A8I2YP63</accession>
<dbReference type="AlphaFoldDB" id="A0A8I2YP63"/>